<organism evidence="2 3">
    <name type="scientific">Thalassiosira oceanica</name>
    <name type="common">Marine diatom</name>
    <dbReference type="NCBI Taxonomy" id="159749"/>
    <lineage>
        <taxon>Eukaryota</taxon>
        <taxon>Sar</taxon>
        <taxon>Stramenopiles</taxon>
        <taxon>Ochrophyta</taxon>
        <taxon>Bacillariophyta</taxon>
        <taxon>Coscinodiscophyceae</taxon>
        <taxon>Thalassiosirophycidae</taxon>
        <taxon>Thalassiosirales</taxon>
        <taxon>Thalassiosiraceae</taxon>
        <taxon>Thalassiosira</taxon>
    </lineage>
</organism>
<proteinExistence type="predicted"/>
<keyword evidence="3" id="KW-1185">Reference proteome</keyword>
<dbReference type="OMA" id="ANWAVER"/>
<sequence>MGVHPHASFLSSASSEDCGPASASAGDPGKRVARQVQSASELRQPYELLTIAIDSRHSCPDLCTFVHPLLPAWVRYRQLHFEDEKDLAQKLSDDAGHVIVVARTNIINIANWAVERRKNATDVGAELIPSTGLFHNADERFHKGEISGVYDKFDYVLRQYYRNDGDGKFHGYTLRALGNRTCGTESHPLPELEGDGPRWGVHYVPLDAHTVDVHLNHHATSNYPTSLRPANCSFIGRSDVKRSLHERAAMKTAVEEHGAEMNCQVEFTSGFAAGKTKFEYFNYDIAMSKIGLSPRGSAIETHRLAELLQMGAVPAIVSEDYLFATFRPVPAIIGVDWPDVVGKMKEYLAEEKEVLTSNSRDGVQKVSKLEFLSRDGTRYYRDLKACMMADMDYILKGAFRRVFRKQNLR</sequence>
<protein>
    <recommendedName>
        <fullName evidence="4">Exostosin GT47 domain-containing protein</fullName>
    </recommendedName>
</protein>
<dbReference type="AlphaFoldDB" id="K0SK43"/>
<gene>
    <name evidence="2" type="ORF">THAOC_20983</name>
</gene>
<reference evidence="2 3" key="1">
    <citation type="journal article" date="2012" name="Genome Biol.">
        <title>Genome and low-iron response of an oceanic diatom adapted to chronic iron limitation.</title>
        <authorList>
            <person name="Lommer M."/>
            <person name="Specht M."/>
            <person name="Roy A.S."/>
            <person name="Kraemer L."/>
            <person name="Andreson R."/>
            <person name="Gutowska M.A."/>
            <person name="Wolf J."/>
            <person name="Bergner S.V."/>
            <person name="Schilhabel M.B."/>
            <person name="Klostermeier U.C."/>
            <person name="Beiko R.G."/>
            <person name="Rosenstiel P."/>
            <person name="Hippler M."/>
            <person name="Laroche J."/>
        </authorList>
    </citation>
    <scope>NUCLEOTIDE SEQUENCE [LARGE SCALE GENOMIC DNA]</scope>
    <source>
        <strain evidence="2 3">CCMP1005</strain>
    </source>
</reference>
<feature type="region of interest" description="Disordered" evidence="1">
    <location>
        <begin position="1"/>
        <end position="30"/>
    </location>
</feature>
<evidence type="ECO:0000256" key="1">
    <source>
        <dbReference type="SAM" id="MobiDB-lite"/>
    </source>
</evidence>
<evidence type="ECO:0000313" key="3">
    <source>
        <dbReference type="Proteomes" id="UP000266841"/>
    </source>
</evidence>
<comment type="caution">
    <text evidence="2">The sequence shown here is derived from an EMBL/GenBank/DDBJ whole genome shotgun (WGS) entry which is preliminary data.</text>
</comment>
<evidence type="ECO:0000313" key="2">
    <source>
        <dbReference type="EMBL" id="EJK58857.1"/>
    </source>
</evidence>
<dbReference type="EMBL" id="AGNL01024090">
    <property type="protein sequence ID" value="EJK58857.1"/>
    <property type="molecule type" value="Genomic_DNA"/>
</dbReference>
<name>K0SK43_THAOC</name>
<accession>K0SK43</accession>
<dbReference type="Proteomes" id="UP000266841">
    <property type="component" value="Unassembled WGS sequence"/>
</dbReference>
<evidence type="ECO:0008006" key="4">
    <source>
        <dbReference type="Google" id="ProtNLM"/>
    </source>
</evidence>